<dbReference type="EMBL" id="CP080764">
    <property type="protein sequence ID" value="QYY43449.1"/>
    <property type="molecule type" value="Genomic_DNA"/>
</dbReference>
<evidence type="ECO:0000313" key="1">
    <source>
        <dbReference type="EMBL" id="QYY43449.1"/>
    </source>
</evidence>
<organism evidence="2 3">
    <name type="scientific">Aneurinibacillus thermoaerophilus</name>
    <dbReference type="NCBI Taxonomy" id="143495"/>
    <lineage>
        <taxon>Bacteria</taxon>
        <taxon>Bacillati</taxon>
        <taxon>Bacillota</taxon>
        <taxon>Bacilli</taxon>
        <taxon>Bacillales</taxon>
        <taxon>Paenibacillaceae</taxon>
        <taxon>Aneurinibacillus group</taxon>
        <taxon>Aneurinibacillus</taxon>
    </lineage>
</organism>
<sequence length="48" mass="5698">MTRRKYSIDFKKQVVKEAKEKKRGHALCEKQRQMACYSLFSGYRQGPS</sequence>
<reference evidence="1 4" key="2">
    <citation type="submission" date="2021-08" db="EMBL/GenBank/DDBJ databases">
        <title>Complete genome sequence of the strain Aneurinibacillus thermoaerophilus CCM 8960.</title>
        <authorList>
            <person name="Musilova J."/>
            <person name="Kourilova X."/>
            <person name="Pernicova I."/>
            <person name="Bezdicek M."/>
            <person name="Lengerova M."/>
            <person name="Obruca S."/>
            <person name="Sedlar K."/>
        </authorList>
    </citation>
    <scope>NUCLEOTIDE SEQUENCE [LARGE SCALE GENOMIC DNA]</scope>
    <source>
        <strain evidence="1 4">CCM 8960</strain>
    </source>
</reference>
<keyword evidence="4" id="KW-1185">Reference proteome</keyword>
<dbReference type="Proteomes" id="UP000826616">
    <property type="component" value="Chromosome"/>
</dbReference>
<protein>
    <recommendedName>
        <fullName evidence="5">Transposase</fullName>
    </recommendedName>
</protein>
<evidence type="ECO:0000313" key="3">
    <source>
        <dbReference type="Proteomes" id="UP000198956"/>
    </source>
</evidence>
<evidence type="ECO:0000313" key="2">
    <source>
        <dbReference type="EMBL" id="SDG75271.1"/>
    </source>
</evidence>
<dbReference type="AlphaFoldDB" id="A0A1G7WTL1"/>
<dbReference type="EMBL" id="FNDE01000002">
    <property type="protein sequence ID" value="SDG75271.1"/>
    <property type="molecule type" value="Genomic_DNA"/>
</dbReference>
<reference evidence="2 3" key="1">
    <citation type="submission" date="2016-10" db="EMBL/GenBank/DDBJ databases">
        <authorList>
            <person name="de Groot N.N."/>
        </authorList>
    </citation>
    <scope>NUCLEOTIDE SEQUENCE [LARGE SCALE GENOMIC DNA]</scope>
    <source>
        <strain evidence="2 3">L 420-91</strain>
    </source>
</reference>
<dbReference type="GeneID" id="97140554"/>
<gene>
    <name evidence="1" type="ORF">K3F53_04165</name>
    <name evidence="2" type="ORF">SAMN04489735_1002122</name>
</gene>
<evidence type="ECO:0000313" key="4">
    <source>
        <dbReference type="Proteomes" id="UP000826616"/>
    </source>
</evidence>
<proteinExistence type="predicted"/>
<accession>A0A1G7WTL1</accession>
<dbReference type="Proteomes" id="UP000198956">
    <property type="component" value="Unassembled WGS sequence"/>
</dbReference>
<dbReference type="RefSeq" id="WP_175493533.1">
    <property type="nucleotide sequence ID" value="NZ_CP080764.1"/>
</dbReference>
<name>A0A1G7WTL1_ANETH</name>
<evidence type="ECO:0008006" key="5">
    <source>
        <dbReference type="Google" id="ProtNLM"/>
    </source>
</evidence>